<feature type="region of interest" description="Disordered" evidence="1">
    <location>
        <begin position="1"/>
        <end position="38"/>
    </location>
</feature>
<comment type="caution">
    <text evidence="2">The sequence shown here is derived from an EMBL/GenBank/DDBJ whole genome shotgun (WGS) entry which is preliminary data.</text>
</comment>
<evidence type="ECO:0000313" key="2">
    <source>
        <dbReference type="EMBL" id="MPC93888.1"/>
    </source>
</evidence>
<evidence type="ECO:0000256" key="1">
    <source>
        <dbReference type="SAM" id="MobiDB-lite"/>
    </source>
</evidence>
<gene>
    <name evidence="2" type="ORF">E2C01_089033</name>
</gene>
<protein>
    <submittedName>
        <fullName evidence="2">Uncharacterized protein</fullName>
    </submittedName>
</protein>
<dbReference type="Proteomes" id="UP000324222">
    <property type="component" value="Unassembled WGS sequence"/>
</dbReference>
<accession>A0A5B7JLF7</accession>
<feature type="region of interest" description="Disordered" evidence="1">
    <location>
        <begin position="50"/>
        <end position="84"/>
    </location>
</feature>
<dbReference type="EMBL" id="VSRR010096474">
    <property type="protein sequence ID" value="MPC93888.1"/>
    <property type="molecule type" value="Genomic_DNA"/>
</dbReference>
<dbReference type="AlphaFoldDB" id="A0A5B7JLF7"/>
<name>A0A5B7JLF7_PORTR</name>
<keyword evidence="3" id="KW-1185">Reference proteome</keyword>
<organism evidence="2 3">
    <name type="scientific">Portunus trituberculatus</name>
    <name type="common">Swimming crab</name>
    <name type="synonym">Neptunus trituberculatus</name>
    <dbReference type="NCBI Taxonomy" id="210409"/>
    <lineage>
        <taxon>Eukaryota</taxon>
        <taxon>Metazoa</taxon>
        <taxon>Ecdysozoa</taxon>
        <taxon>Arthropoda</taxon>
        <taxon>Crustacea</taxon>
        <taxon>Multicrustacea</taxon>
        <taxon>Malacostraca</taxon>
        <taxon>Eumalacostraca</taxon>
        <taxon>Eucarida</taxon>
        <taxon>Decapoda</taxon>
        <taxon>Pleocyemata</taxon>
        <taxon>Brachyura</taxon>
        <taxon>Eubrachyura</taxon>
        <taxon>Portunoidea</taxon>
        <taxon>Portunidae</taxon>
        <taxon>Portuninae</taxon>
        <taxon>Portunus</taxon>
    </lineage>
</organism>
<sequence length="84" mass="9323">MALCEDARCVRGSTGTDSDTDRKEAQKKAATNEQPLESAMRTFTCVERIANKSPESPPPATVVPHRARKAKKERRSHCNRAGKR</sequence>
<feature type="compositionally biased region" description="Basic residues" evidence="1">
    <location>
        <begin position="65"/>
        <end position="84"/>
    </location>
</feature>
<proteinExistence type="predicted"/>
<reference evidence="2 3" key="1">
    <citation type="submission" date="2019-05" db="EMBL/GenBank/DDBJ databases">
        <title>Another draft genome of Portunus trituberculatus and its Hox gene families provides insights of decapod evolution.</title>
        <authorList>
            <person name="Jeong J.-H."/>
            <person name="Song I."/>
            <person name="Kim S."/>
            <person name="Choi T."/>
            <person name="Kim D."/>
            <person name="Ryu S."/>
            <person name="Kim W."/>
        </authorList>
    </citation>
    <scope>NUCLEOTIDE SEQUENCE [LARGE SCALE GENOMIC DNA]</scope>
    <source>
        <tissue evidence="2">Muscle</tissue>
    </source>
</reference>
<evidence type="ECO:0000313" key="3">
    <source>
        <dbReference type="Proteomes" id="UP000324222"/>
    </source>
</evidence>